<feature type="binding site" evidence="8">
    <location>
        <position position="12"/>
    </location>
    <ligand>
        <name>Mg(2+)</name>
        <dbReference type="ChEBI" id="CHEBI:18420"/>
        <note>catalytic</note>
    </ligand>
</feature>
<dbReference type="EC" id="3.1.-.-" evidence="8"/>
<keyword evidence="5 8" id="KW-0378">Hydrolase</keyword>
<keyword evidence="4 8" id="KW-0255">Endonuclease</keyword>
<evidence type="ECO:0000313" key="10">
    <source>
        <dbReference type="Proteomes" id="UP001220010"/>
    </source>
</evidence>
<evidence type="ECO:0000256" key="4">
    <source>
        <dbReference type="ARBA" id="ARBA00022759"/>
    </source>
</evidence>
<protein>
    <recommendedName>
        <fullName evidence="8">CRISPR-associated endoribonuclease Cas2</fullName>
        <ecNumber evidence="8">3.1.-.-</ecNumber>
    </recommendedName>
</protein>
<dbReference type="CDD" id="cd09725">
    <property type="entry name" value="Cas2_I_II_III"/>
    <property type="match status" value="1"/>
</dbReference>
<keyword evidence="7 8" id="KW-0051">Antiviral defense</keyword>
<dbReference type="PANTHER" id="PTHR34405">
    <property type="entry name" value="CRISPR-ASSOCIATED ENDORIBONUCLEASE CAS2"/>
    <property type="match status" value="1"/>
</dbReference>
<keyword evidence="6 8" id="KW-0460">Magnesium</keyword>
<dbReference type="Proteomes" id="UP001220010">
    <property type="component" value="Unassembled WGS sequence"/>
</dbReference>
<dbReference type="Pfam" id="PF09827">
    <property type="entry name" value="CRISPR_Cas2"/>
    <property type="match status" value="1"/>
</dbReference>
<dbReference type="SUPFAM" id="SSF143430">
    <property type="entry name" value="TTP0101/SSO1404-like"/>
    <property type="match status" value="1"/>
</dbReference>
<evidence type="ECO:0000256" key="5">
    <source>
        <dbReference type="ARBA" id="ARBA00022801"/>
    </source>
</evidence>
<comment type="similarity">
    <text evidence="8">Belongs to the CRISPR-associated endoribonuclease Cas2 protein family.</text>
</comment>
<dbReference type="HAMAP" id="MF_01471">
    <property type="entry name" value="Cas2"/>
    <property type="match status" value="1"/>
</dbReference>
<sequence>MSGRNCYVVSYDIMDPRRLQKVHKTMKGFGEPIHYSVFRCDLTLKGRVELLVALHQLIQHDQDRVMIIDLGPADGRVAERIEFLGVRTREPERGAIIV</sequence>
<keyword evidence="10" id="KW-1185">Reference proteome</keyword>
<dbReference type="InterPro" id="IPR019199">
    <property type="entry name" value="Virulence_VapD/CRISPR_Cas2"/>
</dbReference>
<evidence type="ECO:0000256" key="7">
    <source>
        <dbReference type="ARBA" id="ARBA00023118"/>
    </source>
</evidence>
<accession>A0ABT5X4S6</accession>
<reference evidence="9 10" key="1">
    <citation type="submission" date="2023-03" db="EMBL/GenBank/DDBJ databases">
        <title>WGS of Methanotrichaceae archaeon Mx.</title>
        <authorList>
            <person name="Sorokin D.Y."/>
            <person name="Merkel A.Y."/>
        </authorList>
    </citation>
    <scope>NUCLEOTIDE SEQUENCE [LARGE SCALE GENOMIC DNA]</scope>
    <source>
        <strain evidence="9 10">Mx</strain>
    </source>
</reference>
<evidence type="ECO:0000256" key="6">
    <source>
        <dbReference type="ARBA" id="ARBA00022842"/>
    </source>
</evidence>
<comment type="cofactor">
    <cofactor evidence="1 8">
        <name>Mg(2+)</name>
        <dbReference type="ChEBI" id="CHEBI:18420"/>
    </cofactor>
</comment>
<dbReference type="EMBL" id="JARFPK010000002">
    <property type="protein sequence ID" value="MDF0589670.1"/>
    <property type="molecule type" value="Genomic_DNA"/>
</dbReference>
<keyword evidence="2 8" id="KW-0540">Nuclease</keyword>
<keyword evidence="3 8" id="KW-0479">Metal-binding</keyword>
<dbReference type="Gene3D" id="3.30.70.240">
    <property type="match status" value="1"/>
</dbReference>
<evidence type="ECO:0000256" key="3">
    <source>
        <dbReference type="ARBA" id="ARBA00022723"/>
    </source>
</evidence>
<gene>
    <name evidence="8 9" type="primary">cas2</name>
    <name evidence="9" type="ORF">P0O15_00560</name>
</gene>
<comment type="subunit">
    <text evidence="8">Homodimer, forms a heterotetramer with a Cas1 homodimer.</text>
</comment>
<organism evidence="9 10">
    <name type="scientific">Candidatus Methanocrinis natronophilus</name>
    <dbReference type="NCBI Taxonomy" id="3033396"/>
    <lineage>
        <taxon>Archaea</taxon>
        <taxon>Methanobacteriati</taxon>
        <taxon>Methanobacteriota</taxon>
        <taxon>Stenosarchaea group</taxon>
        <taxon>Methanomicrobia</taxon>
        <taxon>Methanotrichales</taxon>
        <taxon>Methanotrichaceae</taxon>
        <taxon>Methanocrinis</taxon>
    </lineage>
</organism>
<name>A0ABT5X4S6_9EURY</name>
<dbReference type="PANTHER" id="PTHR34405:SF3">
    <property type="entry name" value="CRISPR-ASSOCIATED ENDORIBONUCLEASE CAS2 3"/>
    <property type="match status" value="1"/>
</dbReference>
<dbReference type="RefSeq" id="WP_316965432.1">
    <property type="nucleotide sequence ID" value="NZ_JARFPK010000002.1"/>
</dbReference>
<evidence type="ECO:0000313" key="9">
    <source>
        <dbReference type="EMBL" id="MDF0589670.1"/>
    </source>
</evidence>
<comment type="caution">
    <text evidence="9">The sequence shown here is derived from an EMBL/GenBank/DDBJ whole genome shotgun (WGS) entry which is preliminary data.</text>
</comment>
<dbReference type="GO" id="GO:0004519">
    <property type="term" value="F:endonuclease activity"/>
    <property type="evidence" value="ECO:0007669"/>
    <property type="project" value="UniProtKB-KW"/>
</dbReference>
<comment type="function">
    <text evidence="8">CRISPR (clustered regularly interspaced short palindromic repeat), is an adaptive immune system that provides protection against mobile genetic elements (viruses, transposable elements and conjugative plasmids). CRISPR clusters contain sequences complementary to antecedent mobile elements and target invading nucleic acids. CRISPR clusters are transcribed and processed into CRISPR RNA (crRNA). Functions as a ssRNA-specific endoribonuclease. Involved in the integration of spacer DNA into the CRISPR cassette.</text>
</comment>
<evidence type="ECO:0000256" key="2">
    <source>
        <dbReference type="ARBA" id="ARBA00022722"/>
    </source>
</evidence>
<evidence type="ECO:0000256" key="8">
    <source>
        <dbReference type="HAMAP-Rule" id="MF_01471"/>
    </source>
</evidence>
<dbReference type="InterPro" id="IPR021127">
    <property type="entry name" value="CRISPR_associated_Cas2"/>
</dbReference>
<evidence type="ECO:0000256" key="1">
    <source>
        <dbReference type="ARBA" id="ARBA00001946"/>
    </source>
</evidence>
<dbReference type="NCBIfam" id="TIGR01573">
    <property type="entry name" value="cas2"/>
    <property type="match status" value="1"/>
</dbReference>
<proteinExistence type="inferred from homology"/>